<accession>A0A6P8BAU3</accession>
<dbReference type="PROSITE" id="PS51462">
    <property type="entry name" value="NUDIX"/>
    <property type="match status" value="1"/>
</dbReference>
<dbReference type="InterPro" id="IPR015797">
    <property type="entry name" value="NUDIX_hydrolase-like_dom_sf"/>
</dbReference>
<dbReference type="InterPro" id="IPR000086">
    <property type="entry name" value="NUDIX_hydrolase_dom"/>
</dbReference>
<proteinExistence type="predicted"/>
<feature type="chain" id="PRO_5027715410" description="Nudix hydrolase domain-containing protein" evidence="1">
    <location>
        <begin position="19"/>
        <end position="170"/>
    </location>
</feature>
<keyword evidence="1" id="KW-0732">Signal</keyword>
<reference evidence="4" key="3">
    <citation type="submission" date="2025-08" db="UniProtKB">
        <authorList>
            <consortium name="RefSeq"/>
        </authorList>
    </citation>
    <scope>IDENTIFICATION</scope>
    <source>
        <strain evidence="4">NI907</strain>
    </source>
</reference>
<dbReference type="KEGG" id="pgri:PgNI_02866"/>
<protein>
    <recommendedName>
        <fullName evidence="2">Nudix hydrolase domain-containing protein</fullName>
    </recommendedName>
</protein>
<organism evidence="3 4">
    <name type="scientific">Pyricularia grisea</name>
    <name type="common">Crabgrass-specific blast fungus</name>
    <name type="synonym">Magnaporthe grisea</name>
    <dbReference type="NCBI Taxonomy" id="148305"/>
    <lineage>
        <taxon>Eukaryota</taxon>
        <taxon>Fungi</taxon>
        <taxon>Dikarya</taxon>
        <taxon>Ascomycota</taxon>
        <taxon>Pezizomycotina</taxon>
        <taxon>Sordariomycetes</taxon>
        <taxon>Sordariomycetidae</taxon>
        <taxon>Magnaporthales</taxon>
        <taxon>Pyriculariaceae</taxon>
        <taxon>Pyricularia</taxon>
    </lineage>
</organism>
<dbReference type="Gene3D" id="3.90.79.10">
    <property type="entry name" value="Nucleoside Triphosphate Pyrophosphohydrolase"/>
    <property type="match status" value="1"/>
</dbReference>
<sequence>MKFSLLCFALGFASTISGLGEGSSEKENSLRDPKTNKRERCGVVPFGDANKETVWMIWAATEAVGLILPKGGWDTVEDHSWEQCASREAREEGGFLFNHLKYLGYIQGVHWYSGVVTETVERTDKKAKERPKPTLQTAKSAVKHLTGYGDKKDYMLAALQAALSPSFRLV</sequence>
<evidence type="ECO:0000313" key="3">
    <source>
        <dbReference type="Proteomes" id="UP000515153"/>
    </source>
</evidence>
<dbReference type="Pfam" id="PF00293">
    <property type="entry name" value="NUDIX"/>
    <property type="match status" value="1"/>
</dbReference>
<gene>
    <name evidence="4" type="ORF">PgNI_02866</name>
</gene>
<keyword evidence="3" id="KW-1185">Reference proteome</keyword>
<reference evidence="4" key="1">
    <citation type="journal article" date="2019" name="Mol. Biol. Evol.">
        <title>Blast fungal genomes show frequent chromosomal changes, gene gains and losses, and effector gene turnover.</title>
        <authorList>
            <person name="Gomez Luciano L.B."/>
            <person name="Jason Tsai I."/>
            <person name="Chuma I."/>
            <person name="Tosa Y."/>
            <person name="Chen Y.H."/>
            <person name="Li J.Y."/>
            <person name="Li M.Y."/>
            <person name="Jade Lu M.Y."/>
            <person name="Nakayashiki H."/>
            <person name="Li W.H."/>
        </authorList>
    </citation>
    <scope>NUCLEOTIDE SEQUENCE</scope>
    <source>
        <strain evidence="4">NI907</strain>
    </source>
</reference>
<reference evidence="4" key="2">
    <citation type="submission" date="2019-10" db="EMBL/GenBank/DDBJ databases">
        <authorList>
            <consortium name="NCBI Genome Project"/>
        </authorList>
    </citation>
    <scope>NUCLEOTIDE SEQUENCE</scope>
    <source>
        <strain evidence="4">NI907</strain>
    </source>
</reference>
<evidence type="ECO:0000313" key="4">
    <source>
        <dbReference type="RefSeq" id="XP_030984308.1"/>
    </source>
</evidence>
<evidence type="ECO:0000259" key="2">
    <source>
        <dbReference type="PROSITE" id="PS51462"/>
    </source>
</evidence>
<dbReference type="Proteomes" id="UP000515153">
    <property type="component" value="Unplaced"/>
</dbReference>
<dbReference type="GeneID" id="41957834"/>
<evidence type="ECO:0000256" key="1">
    <source>
        <dbReference type="SAM" id="SignalP"/>
    </source>
</evidence>
<name>A0A6P8BAU3_PYRGI</name>
<dbReference type="AlphaFoldDB" id="A0A6P8BAU3"/>
<dbReference type="SUPFAM" id="SSF55811">
    <property type="entry name" value="Nudix"/>
    <property type="match status" value="1"/>
</dbReference>
<feature type="signal peptide" evidence="1">
    <location>
        <begin position="1"/>
        <end position="18"/>
    </location>
</feature>
<dbReference type="RefSeq" id="XP_030984308.1">
    <property type="nucleotide sequence ID" value="XM_031122923.1"/>
</dbReference>
<feature type="domain" description="Nudix hydrolase" evidence="2">
    <location>
        <begin position="36"/>
        <end position="159"/>
    </location>
</feature>